<dbReference type="AlphaFoldDB" id="A0A127A388"/>
<protein>
    <submittedName>
        <fullName evidence="1">Uncharacterized protein</fullName>
    </submittedName>
</protein>
<accession>A0A127A388</accession>
<sequence length="101" mass="11547">MSELNKIGEPEPDPVVAPVGEACRQRAVRAHRPLPVWVRLTFDDGRPALTEKGFALGWNGEHVLVQVLWGMSYYRGAREFWVGSDQVRRRHLEPQWLGRSA</sequence>
<dbReference type="EMBL" id="CP014518">
    <property type="protein sequence ID" value="AMM33928.1"/>
    <property type="molecule type" value="Genomic_DNA"/>
</dbReference>
<keyword evidence="2" id="KW-1185">Reference proteome</keyword>
<reference evidence="1 2" key="1">
    <citation type="submission" date="2016-02" db="EMBL/GenBank/DDBJ databases">
        <title>Complete genome of Sinomonas atrocyanea KCTC 3377.</title>
        <authorList>
            <person name="Kim K.M."/>
        </authorList>
    </citation>
    <scope>NUCLEOTIDE SEQUENCE [LARGE SCALE GENOMIC DNA]</scope>
    <source>
        <strain evidence="1 2">KCTC 3377</strain>
    </source>
</reference>
<organism evidence="1 2">
    <name type="scientific">Sinomonas atrocyanea</name>
    <dbReference type="NCBI Taxonomy" id="37927"/>
    <lineage>
        <taxon>Bacteria</taxon>
        <taxon>Bacillati</taxon>
        <taxon>Actinomycetota</taxon>
        <taxon>Actinomycetes</taxon>
        <taxon>Micrococcales</taxon>
        <taxon>Micrococcaceae</taxon>
        <taxon>Sinomonas</taxon>
    </lineage>
</organism>
<name>A0A127A388_9MICC</name>
<proteinExistence type="predicted"/>
<dbReference type="RefSeq" id="WP_066500047.1">
    <property type="nucleotide sequence ID" value="NZ_BJMO01000009.1"/>
</dbReference>
<dbReference type="KEGG" id="satk:SA2016_3265"/>
<gene>
    <name evidence="1" type="ORF">SA2016_3265</name>
</gene>
<evidence type="ECO:0000313" key="1">
    <source>
        <dbReference type="EMBL" id="AMM33928.1"/>
    </source>
</evidence>
<dbReference type="Proteomes" id="UP000070134">
    <property type="component" value="Chromosome"/>
</dbReference>
<evidence type="ECO:0000313" key="2">
    <source>
        <dbReference type="Proteomes" id="UP000070134"/>
    </source>
</evidence>
<dbReference type="STRING" id="37927.SA2016_3265"/>
<dbReference type="OrthoDB" id="4945672at2"/>